<keyword evidence="6 7" id="KW-0472">Membrane</keyword>
<evidence type="ECO:0000256" key="6">
    <source>
        <dbReference type="ARBA" id="ARBA00023136"/>
    </source>
</evidence>
<feature type="transmembrane region" description="Helical" evidence="7">
    <location>
        <begin position="137"/>
        <end position="163"/>
    </location>
</feature>
<comment type="similarity">
    <text evidence="7">Belongs to the TRAP transporter large permease family.</text>
</comment>
<dbReference type="Proteomes" id="UP000217763">
    <property type="component" value="Chromosome"/>
</dbReference>
<dbReference type="Pfam" id="PF06808">
    <property type="entry name" value="DctM"/>
    <property type="match status" value="1"/>
</dbReference>
<dbReference type="PANTHER" id="PTHR33362">
    <property type="entry name" value="SIALIC ACID TRAP TRANSPORTER PERMEASE PROTEIN SIAT-RELATED"/>
    <property type="match status" value="1"/>
</dbReference>
<evidence type="ECO:0000313" key="10">
    <source>
        <dbReference type="Proteomes" id="UP000217763"/>
    </source>
</evidence>
<protein>
    <recommendedName>
        <fullName evidence="7">TRAP transporter large permease protein</fullName>
    </recommendedName>
</protein>
<keyword evidence="10" id="KW-1185">Reference proteome</keyword>
<accession>A0A291HT53</accession>
<evidence type="ECO:0000256" key="1">
    <source>
        <dbReference type="ARBA" id="ARBA00004429"/>
    </source>
</evidence>
<proteinExistence type="inferred from homology"/>
<organism evidence="9 10">
    <name type="scientific">Zobellella denitrificans</name>
    <dbReference type="NCBI Taxonomy" id="347534"/>
    <lineage>
        <taxon>Bacteria</taxon>
        <taxon>Pseudomonadati</taxon>
        <taxon>Pseudomonadota</taxon>
        <taxon>Gammaproteobacteria</taxon>
        <taxon>Aeromonadales</taxon>
        <taxon>Aeromonadaceae</taxon>
        <taxon>Zobellella</taxon>
    </lineage>
</organism>
<sequence length="439" mass="46473">MNIDILIDAIILVGLLLLGVPAPLCFAAAALFLFATGDFHNANFLVSSGFTKLSSLILLAIPLYIFAGGLMTQGGIAGRLIDLAESLIARVKGGLGIVVVFSTAIFGAISGMSTAAVASIGSIMIPKMVERGYDRGYATTLVAASSVLALLIPPSSSMILYGWVTNTSITAMFLAPVLPALLLIGSFTLLNLVLTRNMAVVEPPRRSLRETGTDVWLKTKRAAFGLAMPIVILGCIYGGITTPTEAAAIAVIYAIPVAVFIYRGLSFRSLADVAWKTGQIAAVLMILVFFSSMLARVWTMGNVPQTVMEFILGLSDNKILLLLLINLFLLLIGMFLDDISGVLLASPMLLPVAVSLGMDPVHFGAIVGVNLGMGLITPPTAPILYFSGLIGNTTLPRMIGYTMAFILFGYLPVLLLTTFIPSLSLLLPEVILGYQPMGR</sequence>
<dbReference type="InterPro" id="IPR004681">
    <property type="entry name" value="TRAP_DctM"/>
</dbReference>
<feature type="transmembrane region" description="Helical" evidence="7">
    <location>
        <begin position="169"/>
        <end position="194"/>
    </location>
</feature>
<evidence type="ECO:0000313" key="9">
    <source>
        <dbReference type="EMBL" id="ATG75416.1"/>
    </source>
</evidence>
<dbReference type="GO" id="GO:0005886">
    <property type="term" value="C:plasma membrane"/>
    <property type="evidence" value="ECO:0007669"/>
    <property type="project" value="UniProtKB-SubCell"/>
</dbReference>
<name>A0A291HT53_9GAMM</name>
<keyword evidence="4 7" id="KW-0812">Transmembrane</keyword>
<dbReference type="KEGG" id="zdf:AN401_17485"/>
<comment type="subcellular location">
    <subcellularLocation>
        <location evidence="1 7">Cell inner membrane</location>
        <topology evidence="1 7">Multi-pass membrane protein</topology>
    </subcellularLocation>
</comment>
<evidence type="ECO:0000256" key="4">
    <source>
        <dbReference type="ARBA" id="ARBA00022692"/>
    </source>
</evidence>
<keyword evidence="5 7" id="KW-1133">Transmembrane helix</keyword>
<evidence type="ECO:0000259" key="8">
    <source>
        <dbReference type="Pfam" id="PF06808"/>
    </source>
</evidence>
<feature type="transmembrane region" description="Helical" evidence="7">
    <location>
        <begin position="222"/>
        <end position="240"/>
    </location>
</feature>
<dbReference type="NCBIfam" id="TIGR00786">
    <property type="entry name" value="dctM"/>
    <property type="match status" value="1"/>
</dbReference>
<dbReference type="GO" id="GO:0022857">
    <property type="term" value="F:transmembrane transporter activity"/>
    <property type="evidence" value="ECO:0007669"/>
    <property type="project" value="UniProtKB-UniRule"/>
</dbReference>
<dbReference type="InterPro" id="IPR010656">
    <property type="entry name" value="DctM"/>
</dbReference>
<dbReference type="EMBL" id="CP012621">
    <property type="protein sequence ID" value="ATG75416.1"/>
    <property type="molecule type" value="Genomic_DNA"/>
</dbReference>
<dbReference type="PANTHER" id="PTHR33362:SF2">
    <property type="entry name" value="TRAP TRANSPORTER LARGE PERMEASE PROTEIN"/>
    <property type="match status" value="1"/>
</dbReference>
<feature type="transmembrane region" description="Helical" evidence="7">
    <location>
        <begin position="398"/>
        <end position="420"/>
    </location>
</feature>
<evidence type="ECO:0000256" key="7">
    <source>
        <dbReference type="RuleBase" id="RU369079"/>
    </source>
</evidence>
<feature type="transmembrane region" description="Helical" evidence="7">
    <location>
        <begin position="6"/>
        <end position="35"/>
    </location>
</feature>
<dbReference type="RefSeq" id="WP_096780088.1">
    <property type="nucleotide sequence ID" value="NZ_CP012621.1"/>
</dbReference>
<feature type="transmembrane region" description="Helical" evidence="7">
    <location>
        <begin position="364"/>
        <end position="386"/>
    </location>
</feature>
<gene>
    <name evidence="9" type="ORF">AN401_17485</name>
</gene>
<comment type="subunit">
    <text evidence="7">The complex comprises the extracytoplasmic solute receptor protein and the two transmembrane proteins.</text>
</comment>
<feature type="transmembrane region" description="Helical" evidence="7">
    <location>
        <begin position="319"/>
        <end position="336"/>
    </location>
</feature>
<feature type="transmembrane region" description="Helical" evidence="7">
    <location>
        <begin position="277"/>
        <end position="299"/>
    </location>
</feature>
<feature type="transmembrane region" description="Helical" evidence="7">
    <location>
        <begin position="246"/>
        <end position="265"/>
    </location>
</feature>
<keyword evidence="3 7" id="KW-0997">Cell inner membrane</keyword>
<feature type="domain" description="TRAP C4-dicarboxylate transport system permease DctM subunit" evidence="8">
    <location>
        <begin position="10"/>
        <end position="422"/>
    </location>
</feature>
<evidence type="ECO:0000256" key="5">
    <source>
        <dbReference type="ARBA" id="ARBA00022989"/>
    </source>
</evidence>
<dbReference type="AlphaFoldDB" id="A0A291HT53"/>
<reference evidence="10" key="1">
    <citation type="submission" date="2015-09" db="EMBL/GenBank/DDBJ databases">
        <authorList>
            <person name="Shao Z."/>
            <person name="Wang L."/>
        </authorList>
    </citation>
    <scope>NUCLEOTIDE SEQUENCE [LARGE SCALE GENOMIC DNA]</scope>
    <source>
        <strain evidence="10">F13-1</strain>
    </source>
</reference>
<dbReference type="PIRSF" id="PIRSF006066">
    <property type="entry name" value="HI0050"/>
    <property type="match status" value="1"/>
</dbReference>
<keyword evidence="7" id="KW-0813">Transport</keyword>
<evidence type="ECO:0000256" key="2">
    <source>
        <dbReference type="ARBA" id="ARBA00022475"/>
    </source>
</evidence>
<evidence type="ECO:0000256" key="3">
    <source>
        <dbReference type="ARBA" id="ARBA00022519"/>
    </source>
</evidence>
<feature type="transmembrane region" description="Helical" evidence="7">
    <location>
        <begin position="96"/>
        <end position="125"/>
    </location>
</feature>
<comment type="function">
    <text evidence="7">Part of the tripartite ATP-independent periplasmic (TRAP) transport system.</text>
</comment>
<feature type="transmembrane region" description="Helical" evidence="7">
    <location>
        <begin position="341"/>
        <end position="358"/>
    </location>
</feature>
<keyword evidence="2" id="KW-1003">Cell membrane</keyword>